<comment type="cofactor">
    <cofactor evidence="5">
        <name>prenylated FMN</name>
        <dbReference type="ChEBI" id="CHEBI:87746"/>
    </cofactor>
    <text evidence="5">Binds 1 prenylated FMN per subunit.</text>
</comment>
<evidence type="ECO:0000256" key="1">
    <source>
        <dbReference type="ARBA" id="ARBA00022575"/>
    </source>
</evidence>
<dbReference type="InterPro" id="IPR053417">
    <property type="entry name" value="PAD_UbiD-like"/>
</dbReference>
<feature type="binding site" evidence="5">
    <location>
        <begin position="160"/>
        <end position="165"/>
    </location>
    <ligand>
        <name>prenylated FMN</name>
        <dbReference type="ChEBI" id="CHEBI:87746"/>
    </ligand>
</feature>
<dbReference type="SMR" id="A0A415IVS7"/>
<comment type="similarity">
    <text evidence="5">Belongs to the UbiD family. YclC subfamily.</text>
</comment>
<dbReference type="RefSeq" id="WP_009330203.1">
    <property type="nucleotide sequence ID" value="NZ_BEXU01000001.1"/>
</dbReference>
<dbReference type="GO" id="GO:0018799">
    <property type="term" value="F:4-hydroxybenzoate decarboxylase activity"/>
    <property type="evidence" value="ECO:0007669"/>
    <property type="project" value="UniProtKB-EC"/>
</dbReference>
<dbReference type="PANTHER" id="PTHR30108">
    <property type="entry name" value="3-OCTAPRENYL-4-HYDROXYBENZOATE CARBOXY-LYASE-RELATED"/>
    <property type="match status" value="1"/>
</dbReference>
<evidence type="ECO:0000313" key="10">
    <source>
        <dbReference type="EMBL" id="TWL30067.1"/>
    </source>
</evidence>
<keyword evidence="5" id="KW-0456">Lyase</keyword>
<comment type="cofactor">
    <cofactor evidence="5">
        <name>Mn(2+)</name>
        <dbReference type="ChEBI" id="CHEBI:29035"/>
    </cofactor>
</comment>
<dbReference type="GO" id="GO:0006744">
    <property type="term" value="P:ubiquinone biosynthetic process"/>
    <property type="evidence" value="ECO:0007669"/>
    <property type="project" value="TreeGrafter"/>
</dbReference>
<dbReference type="GeneID" id="92858612"/>
<keyword evidence="1 5" id="KW-0216">Detoxification</keyword>
<evidence type="ECO:0000313" key="11">
    <source>
        <dbReference type="Proteomes" id="UP000435910"/>
    </source>
</evidence>
<keyword evidence="5" id="KW-0464">Manganese</keyword>
<dbReference type="FunFam" id="3.40.1670.10:FF:000003">
    <property type="entry name" value="Phenolic acid decarboxylase"/>
    <property type="match status" value="1"/>
</dbReference>
<accession>A0A415IVS7</accession>
<dbReference type="GO" id="GO:0008694">
    <property type="term" value="F:4-hydroxy-3-polyprenylbenzoate decarboxylase activity"/>
    <property type="evidence" value="ECO:0007669"/>
    <property type="project" value="TreeGrafter"/>
</dbReference>
<dbReference type="InterPro" id="IPR032902">
    <property type="entry name" value="BsdC"/>
</dbReference>
<dbReference type="SUPFAM" id="SSF143968">
    <property type="entry name" value="UbiD C-terminal domain-like"/>
    <property type="match status" value="1"/>
</dbReference>
<comment type="catalytic activity">
    <reaction evidence="3">
        <text>4-hydroxybenzoate + H(+) = phenol + CO2</text>
        <dbReference type="Rhea" id="RHEA:10876"/>
        <dbReference type="ChEBI" id="CHEBI:15378"/>
        <dbReference type="ChEBI" id="CHEBI:15882"/>
        <dbReference type="ChEBI" id="CHEBI:16526"/>
        <dbReference type="ChEBI" id="CHEBI:17879"/>
        <dbReference type="EC" id="4.1.1.61"/>
    </reaction>
</comment>
<dbReference type="OMA" id="DWKDVIW"/>
<keyword evidence="5" id="KW-0288">FMN</keyword>
<dbReference type="EC" id="4.1.1.-" evidence="5"/>
<evidence type="ECO:0000256" key="5">
    <source>
        <dbReference type="HAMAP-Rule" id="MF_01985"/>
    </source>
</evidence>
<dbReference type="InterPro" id="IPR049383">
    <property type="entry name" value="UbiD-like_N"/>
</dbReference>
<organism evidence="10 11">
    <name type="scientific">Bacillus licheniformis</name>
    <dbReference type="NCBI Taxonomy" id="1402"/>
    <lineage>
        <taxon>Bacteria</taxon>
        <taxon>Bacillati</taxon>
        <taxon>Bacillota</taxon>
        <taxon>Bacilli</taxon>
        <taxon>Bacillales</taxon>
        <taxon>Bacillaceae</taxon>
        <taxon>Bacillus</taxon>
    </lineage>
</organism>
<feature type="binding site" evidence="5">
    <location>
        <position position="224"/>
    </location>
    <ligand>
        <name>Mn(2+)</name>
        <dbReference type="ChEBI" id="CHEBI:29035"/>
    </ligand>
</feature>
<dbReference type="Gene3D" id="3.40.1670.10">
    <property type="entry name" value="UbiD C-terminal domain-like"/>
    <property type="match status" value="1"/>
</dbReference>
<evidence type="ECO:0000259" key="8">
    <source>
        <dbReference type="Pfam" id="PF20696"/>
    </source>
</evidence>
<keyword evidence="5" id="KW-0285">Flavoprotein</keyword>
<dbReference type="Pfam" id="PF20696">
    <property type="entry name" value="UbiD_C"/>
    <property type="match status" value="1"/>
</dbReference>
<gene>
    <name evidence="10" type="ORF">CHCC16736_3617</name>
    <name evidence="9" type="ORF">I6G80_01095</name>
</gene>
<dbReference type="InterPro" id="IPR002830">
    <property type="entry name" value="UbiD"/>
</dbReference>
<dbReference type="EMBL" id="CP065647">
    <property type="protein sequence ID" value="QPR72954.1"/>
    <property type="molecule type" value="Genomic_DNA"/>
</dbReference>
<dbReference type="Pfam" id="PF01977">
    <property type="entry name" value="UbiD"/>
    <property type="match status" value="1"/>
</dbReference>
<name>A0A415IVS7_BACLI</name>
<dbReference type="Pfam" id="PF20695">
    <property type="entry name" value="UbiD_N"/>
    <property type="match status" value="1"/>
</dbReference>
<reference evidence="9 12" key="2">
    <citation type="submission" date="2020-12" db="EMBL/GenBank/DDBJ databases">
        <title>FDA dAtabase for Regulatory Grade micrObial Sequences (FDA-ARGOS): Supporting development and validation of Infectious Disease Dx tests.</title>
        <authorList>
            <person name="Nelson B."/>
            <person name="Plummer A."/>
            <person name="Tallon L."/>
            <person name="Sadzewicz L."/>
            <person name="Zhao X."/>
            <person name="Boylan J."/>
            <person name="Ott S."/>
            <person name="Bowen H."/>
            <person name="Vavikolanu K."/>
            <person name="Mehta A."/>
            <person name="Aluvathingal J."/>
            <person name="Nadendla S."/>
            <person name="Myers T."/>
            <person name="Yan Y."/>
            <person name="Sichtig H."/>
        </authorList>
    </citation>
    <scope>NUCLEOTIDE SEQUENCE [LARGE SCALE GENOMIC DNA]</scope>
    <source>
        <strain evidence="9 12">FDAARGOS_923</strain>
    </source>
</reference>
<feature type="domain" description="3-octaprenyl-4-hydroxybenzoate carboxy-lyase-like N-terminal" evidence="7">
    <location>
        <begin position="10"/>
        <end position="88"/>
    </location>
</feature>
<feature type="domain" description="3-octaprenyl-4-hydroxybenzoate carboxy-lyase-like Rift-related" evidence="6">
    <location>
        <begin position="105"/>
        <end position="308"/>
    </location>
</feature>
<keyword evidence="2 5" id="KW-0058">Aromatic hydrocarbons catabolism</keyword>
<feature type="binding site" evidence="5">
    <location>
        <position position="160"/>
    </location>
    <ligand>
        <name>Mn(2+)</name>
        <dbReference type="ChEBI" id="CHEBI:29035"/>
    </ligand>
</feature>
<dbReference type="Proteomes" id="UP000595038">
    <property type="component" value="Chromosome"/>
</dbReference>
<dbReference type="InterPro" id="IPR049381">
    <property type="entry name" value="UbiD-like_C"/>
</dbReference>
<reference evidence="10 11" key="1">
    <citation type="submission" date="2019-06" db="EMBL/GenBank/DDBJ databases">
        <title>Genome sequence analysis of &gt;100 Bacillus licheniformis strains suggests intrinsic resistance to this species.</title>
        <authorList>
            <person name="Wels M."/>
            <person name="Siezen R.J."/>
            <person name="Johansen E."/>
            <person name="Stuer-Lauridsen B."/>
            <person name="Bjerre K."/>
            <person name="Nielsen B.K.K."/>
        </authorList>
    </citation>
    <scope>NUCLEOTIDE SEQUENCE [LARGE SCALE GENOMIC DNA]</scope>
    <source>
        <strain evidence="10 11">BAC-16736</strain>
    </source>
</reference>
<dbReference type="PANTHER" id="PTHR30108:SF17">
    <property type="entry name" value="FERULIC ACID DECARBOXYLASE 1"/>
    <property type="match status" value="1"/>
</dbReference>
<keyword evidence="5" id="KW-0479">Metal-binding</keyword>
<keyword evidence="5" id="KW-0210">Decarboxylase</keyword>
<dbReference type="Proteomes" id="UP000435910">
    <property type="component" value="Unassembled WGS sequence"/>
</dbReference>
<comment type="function">
    <text evidence="5">Involved in the non-oxidative decarboxylation and detoxification of phenolic derivatives.</text>
</comment>
<feature type="binding site" evidence="5">
    <location>
        <position position="182"/>
    </location>
    <ligand>
        <name>Mn(2+)</name>
        <dbReference type="ChEBI" id="CHEBI:29035"/>
    </ligand>
</feature>
<dbReference type="HAMAP" id="MF_01985">
    <property type="entry name" value="UbiD_YclC"/>
    <property type="match status" value="1"/>
</dbReference>
<evidence type="ECO:0000313" key="12">
    <source>
        <dbReference type="Proteomes" id="UP000595038"/>
    </source>
</evidence>
<evidence type="ECO:0000259" key="7">
    <source>
        <dbReference type="Pfam" id="PF20695"/>
    </source>
</evidence>
<evidence type="ECO:0000313" key="9">
    <source>
        <dbReference type="EMBL" id="QPR72954.1"/>
    </source>
</evidence>
<dbReference type="InterPro" id="IPR048304">
    <property type="entry name" value="UbiD_Rift_dom"/>
</dbReference>
<proteinExistence type="inferred from homology"/>
<evidence type="ECO:0000256" key="3">
    <source>
        <dbReference type="ARBA" id="ARBA00052687"/>
    </source>
</evidence>
<dbReference type="GO" id="GO:0005829">
    <property type="term" value="C:cytosol"/>
    <property type="evidence" value="ECO:0007669"/>
    <property type="project" value="TreeGrafter"/>
</dbReference>
<dbReference type="GO" id="GO:0046872">
    <property type="term" value="F:metal ion binding"/>
    <property type="evidence" value="ECO:0007669"/>
    <property type="project" value="UniProtKB-KW"/>
</dbReference>
<dbReference type="AlphaFoldDB" id="A0A415IVS7"/>
<evidence type="ECO:0000256" key="2">
    <source>
        <dbReference type="ARBA" id="ARBA00022797"/>
    </source>
</evidence>
<evidence type="ECO:0000256" key="4">
    <source>
        <dbReference type="ARBA" id="ARBA00072018"/>
    </source>
</evidence>
<protein>
    <recommendedName>
        <fullName evidence="4 5">Phenolic acid decarboxylase</fullName>
        <shortName evidence="5">PAD</shortName>
        <ecNumber evidence="5">4.1.1.-</ecNumber>
    </recommendedName>
</protein>
<dbReference type="GO" id="GO:0009636">
    <property type="term" value="P:response to toxic substance"/>
    <property type="evidence" value="ECO:0007669"/>
    <property type="project" value="UniProtKB-KW"/>
</dbReference>
<dbReference type="NCBIfam" id="NF041204">
    <property type="entry name" value="VdcC"/>
    <property type="match status" value="1"/>
</dbReference>
<dbReference type="EMBL" id="NILC01000016">
    <property type="protein sequence ID" value="TWL30067.1"/>
    <property type="molecule type" value="Genomic_DNA"/>
</dbReference>
<evidence type="ECO:0000259" key="6">
    <source>
        <dbReference type="Pfam" id="PF01977"/>
    </source>
</evidence>
<dbReference type="NCBIfam" id="TIGR00148">
    <property type="entry name" value="UbiD family decarboxylase"/>
    <property type="match status" value="1"/>
</dbReference>
<sequence length="473" mass="52769">MAYQDFRDFLNTLKKEGQLLEVQEEVKPEPDLGAAARAANNLGDKSPALLFNNIYGYNNAQIALNVIGSWPNHALMLGLPKDTPVKEQFFEFARRYNQFPVKVQREETAPFHENEITEDINLFDILPLFRINQGDGGFYLDKACVISRDVEDPDHFGKQNVGMYRLQVKGKDRLGIQPVPQHDIAIHLRQAEERGENLPVTIALGCEPVIATAASTPLLYDQSEYEMAGALQGEPYKIVKSKLSNLDIPWGAEVVLEGEILAGEREYEGPFGEFTGHYSGGRSMPIIKIKRVCHRNNPIFEHLYLGMPWTEVDYMVGINTCVPLYQQLKEAYPNEIVAVNAMYTHGLIAIVSTKSRYGGFAKAVGMRALTTPHGLGYCKMVILVDEDVDPFNLPQVMWAISTKMHPKHDAVIIPDLSVLALDPGSEPAGITHKMILDATTPAAPETRGHYSQPLDSPIGTKEWEAKLMNLLNQ</sequence>
<feature type="domain" description="3-octaprenyl-4-hydroxybenzoate carboxy-lyase-like C-terminal" evidence="8">
    <location>
        <begin position="314"/>
        <end position="438"/>
    </location>
</feature>
<feature type="binding site" evidence="5">
    <location>
        <begin position="181"/>
        <end position="182"/>
    </location>
    <ligand>
        <name>prenylated FMN</name>
        <dbReference type="ChEBI" id="CHEBI:87746"/>
    </ligand>
</feature>
<feature type="active site" description="Proton donor" evidence="5">
    <location>
        <position position="273"/>
    </location>
</feature>
<dbReference type="SUPFAM" id="SSF50475">
    <property type="entry name" value="FMN-binding split barrel"/>
    <property type="match status" value="1"/>
</dbReference>